<evidence type="ECO:0000259" key="7">
    <source>
        <dbReference type="PROSITE" id="PS50262"/>
    </source>
</evidence>
<keyword evidence="5 6" id="KW-0472">Membrane</keyword>
<dbReference type="SUPFAM" id="SSF81321">
    <property type="entry name" value="Family A G protein-coupled receptor-like"/>
    <property type="match status" value="1"/>
</dbReference>
<dbReference type="PANTHER" id="PTHR22750">
    <property type="entry name" value="G-PROTEIN COUPLED RECEPTOR"/>
    <property type="match status" value="1"/>
</dbReference>
<evidence type="ECO:0000256" key="6">
    <source>
        <dbReference type="SAM" id="Phobius"/>
    </source>
</evidence>
<dbReference type="InterPro" id="IPR017452">
    <property type="entry name" value="GPCR_Rhodpsn_7TM"/>
</dbReference>
<comment type="caution">
    <text evidence="8">The sequence shown here is derived from an EMBL/GenBank/DDBJ whole genome shotgun (WGS) entry which is preliminary data.</text>
</comment>
<name>A0A8B6HG68_MYTGA</name>
<dbReference type="Proteomes" id="UP000596742">
    <property type="component" value="Unassembled WGS sequence"/>
</dbReference>
<evidence type="ECO:0000256" key="1">
    <source>
        <dbReference type="ARBA" id="ARBA00004651"/>
    </source>
</evidence>
<keyword evidence="4 6" id="KW-1133">Transmembrane helix</keyword>
<dbReference type="PROSITE" id="PS50262">
    <property type="entry name" value="G_PROTEIN_RECEP_F1_2"/>
    <property type="match status" value="1"/>
</dbReference>
<dbReference type="OrthoDB" id="10011551at2759"/>
<evidence type="ECO:0000256" key="2">
    <source>
        <dbReference type="ARBA" id="ARBA00022475"/>
    </source>
</evidence>
<evidence type="ECO:0000256" key="3">
    <source>
        <dbReference type="ARBA" id="ARBA00022692"/>
    </source>
</evidence>
<evidence type="ECO:0000313" key="8">
    <source>
        <dbReference type="EMBL" id="VDI78936.1"/>
    </source>
</evidence>
<feature type="transmembrane region" description="Helical" evidence="6">
    <location>
        <begin position="176"/>
        <end position="197"/>
    </location>
</feature>
<dbReference type="EMBL" id="UYJE01010018">
    <property type="protein sequence ID" value="VDI78936.1"/>
    <property type="molecule type" value="Genomic_DNA"/>
</dbReference>
<dbReference type="GO" id="GO:0004930">
    <property type="term" value="F:G protein-coupled receptor activity"/>
    <property type="evidence" value="ECO:0007669"/>
    <property type="project" value="InterPro"/>
</dbReference>
<feature type="transmembrane region" description="Helical" evidence="6">
    <location>
        <begin position="315"/>
        <end position="336"/>
    </location>
</feature>
<accession>A0A8B6HG68</accession>
<feature type="transmembrane region" description="Helical" evidence="6">
    <location>
        <begin position="280"/>
        <end position="303"/>
    </location>
</feature>
<organism evidence="8 9">
    <name type="scientific">Mytilus galloprovincialis</name>
    <name type="common">Mediterranean mussel</name>
    <dbReference type="NCBI Taxonomy" id="29158"/>
    <lineage>
        <taxon>Eukaryota</taxon>
        <taxon>Metazoa</taxon>
        <taxon>Spiralia</taxon>
        <taxon>Lophotrochozoa</taxon>
        <taxon>Mollusca</taxon>
        <taxon>Bivalvia</taxon>
        <taxon>Autobranchia</taxon>
        <taxon>Pteriomorphia</taxon>
        <taxon>Mytilida</taxon>
        <taxon>Mytiloidea</taxon>
        <taxon>Mytilidae</taxon>
        <taxon>Mytilinae</taxon>
        <taxon>Mytilus</taxon>
    </lineage>
</organism>
<feature type="transmembrane region" description="Helical" evidence="6">
    <location>
        <begin position="217"/>
        <end position="240"/>
    </location>
</feature>
<keyword evidence="3 6" id="KW-0812">Transmembrane</keyword>
<keyword evidence="9" id="KW-1185">Reference proteome</keyword>
<dbReference type="PRINTS" id="PR00237">
    <property type="entry name" value="GPCRRHODOPSN"/>
</dbReference>
<feature type="transmembrane region" description="Helical" evidence="6">
    <location>
        <begin position="133"/>
        <end position="155"/>
    </location>
</feature>
<proteinExistence type="predicted"/>
<reference evidence="8" key="1">
    <citation type="submission" date="2018-11" db="EMBL/GenBank/DDBJ databases">
        <authorList>
            <person name="Alioto T."/>
            <person name="Alioto T."/>
        </authorList>
    </citation>
    <scope>NUCLEOTIDE SEQUENCE</scope>
</reference>
<evidence type="ECO:0000256" key="5">
    <source>
        <dbReference type="ARBA" id="ARBA00023136"/>
    </source>
</evidence>
<feature type="transmembrane region" description="Helical" evidence="6">
    <location>
        <begin position="101"/>
        <end position="121"/>
    </location>
</feature>
<evidence type="ECO:0000313" key="9">
    <source>
        <dbReference type="Proteomes" id="UP000596742"/>
    </source>
</evidence>
<dbReference type="InterPro" id="IPR000276">
    <property type="entry name" value="GPCR_Rhodpsn"/>
</dbReference>
<protein>
    <submittedName>
        <fullName evidence="8">G protein-coupled receptor 119</fullName>
    </submittedName>
</protein>
<keyword evidence="2" id="KW-1003">Cell membrane</keyword>
<evidence type="ECO:0000256" key="4">
    <source>
        <dbReference type="ARBA" id="ARBA00022989"/>
    </source>
</evidence>
<keyword evidence="8" id="KW-0675">Receptor</keyword>
<dbReference type="GO" id="GO:0005886">
    <property type="term" value="C:plasma membrane"/>
    <property type="evidence" value="ECO:0007669"/>
    <property type="project" value="UniProtKB-SubCell"/>
</dbReference>
<gene>
    <name evidence="8" type="ORF">MGAL_10B077928</name>
</gene>
<comment type="subcellular location">
    <subcellularLocation>
        <location evidence="1">Cell membrane</location>
        <topology evidence="1">Multi-pass membrane protein</topology>
    </subcellularLocation>
</comment>
<feature type="transmembrane region" description="Helical" evidence="6">
    <location>
        <begin position="70"/>
        <end position="89"/>
    </location>
</feature>
<feature type="domain" description="G-protein coupled receptors family 1 profile" evidence="7">
    <location>
        <begin position="80"/>
        <end position="334"/>
    </location>
</feature>
<dbReference type="Pfam" id="PF00001">
    <property type="entry name" value="7tm_1"/>
    <property type="match status" value="1"/>
</dbReference>
<dbReference type="SMART" id="SM01381">
    <property type="entry name" value="7TM_GPCR_Srsx"/>
    <property type="match status" value="1"/>
</dbReference>
<dbReference type="Gene3D" id="1.20.1070.10">
    <property type="entry name" value="Rhodopsin 7-helix transmembrane proteins"/>
    <property type="match status" value="1"/>
</dbReference>
<dbReference type="AlphaFoldDB" id="A0A8B6HG68"/>
<sequence>MNWTALAPARRNFIKWIDILQPTFNNRNIQCSIWNSCENSEVVDSNNFSNSLKCISTTDSIHENIKQICLIPLTILIIAINVCVLLVIAVNKKFHNTTYMLIAALGFADLCVGFVSIGTLVTRASEKTLDLCLVRIGFTIAACIDSLLVLMLIAIDRYIAVFKGLRYIQIVKRERVIFGIFLVSIISIAVGFLPLMGWRVSTYNKYCSFLYVVPANYIIVLFSSCVFIPITAMFVIYGRLYKNAQIHIKRIESIENITQPRLSNGQLRISARTAKSLKTLTVVFGCVLLTWMPFLITSIAQIICGDKTCFLKDIVGTHLLILGFSNSFLNPVIYALGTKDFRETFVHTCFGRFPCFNQRPSRSRSNIYPVLSRTRL</sequence>